<dbReference type="Proteomes" id="UP000536534">
    <property type="component" value="Unassembled WGS sequence"/>
</dbReference>
<dbReference type="Gene3D" id="3.40.1160.10">
    <property type="entry name" value="Acetylglutamate kinase-like"/>
    <property type="match status" value="1"/>
</dbReference>
<sequence>MNVSPSVNPKTASVEPALKAEILAEALPYIQRFFDKTIVIKYGGNAMTDP</sequence>
<keyword evidence="1" id="KW-0418">Kinase</keyword>
<dbReference type="AlphaFoldDB" id="A0A7X7LUT4"/>
<proteinExistence type="predicted"/>
<dbReference type="SUPFAM" id="SSF53633">
    <property type="entry name" value="Carbamate kinase-like"/>
    <property type="match status" value="1"/>
</dbReference>
<name>A0A7X7LUT4_9RHOO</name>
<dbReference type="GO" id="GO:0016301">
    <property type="term" value="F:kinase activity"/>
    <property type="evidence" value="ECO:0007669"/>
    <property type="project" value="UniProtKB-KW"/>
</dbReference>
<protein>
    <submittedName>
        <fullName evidence="1">Acetylglutamate kinase</fullName>
    </submittedName>
</protein>
<organism evidence="1 2">
    <name type="scientific">Thauera phenolivorans</name>
    <dbReference type="NCBI Taxonomy" id="1792543"/>
    <lineage>
        <taxon>Bacteria</taxon>
        <taxon>Pseudomonadati</taxon>
        <taxon>Pseudomonadota</taxon>
        <taxon>Betaproteobacteria</taxon>
        <taxon>Rhodocyclales</taxon>
        <taxon>Zoogloeaceae</taxon>
        <taxon>Thauera</taxon>
    </lineage>
</organism>
<reference evidence="1 2" key="1">
    <citation type="journal article" date="2020" name="Biotechnol. Biofuels">
        <title>New insights from the biogas microbiome by comprehensive genome-resolved metagenomics of nearly 1600 species originating from multiple anaerobic digesters.</title>
        <authorList>
            <person name="Campanaro S."/>
            <person name="Treu L."/>
            <person name="Rodriguez-R L.M."/>
            <person name="Kovalovszki A."/>
            <person name="Ziels R.M."/>
            <person name="Maus I."/>
            <person name="Zhu X."/>
            <person name="Kougias P.G."/>
            <person name="Basile A."/>
            <person name="Luo G."/>
            <person name="Schluter A."/>
            <person name="Konstantinidis K.T."/>
            <person name="Angelidaki I."/>
        </authorList>
    </citation>
    <scope>NUCLEOTIDE SEQUENCE [LARGE SCALE GENOMIC DNA]</scope>
    <source>
        <strain evidence="1">AS06rmzACSIP_256</strain>
    </source>
</reference>
<feature type="non-terminal residue" evidence="1">
    <location>
        <position position="50"/>
    </location>
</feature>
<comment type="caution">
    <text evidence="1">The sequence shown here is derived from an EMBL/GenBank/DDBJ whole genome shotgun (WGS) entry which is preliminary data.</text>
</comment>
<evidence type="ECO:0000313" key="1">
    <source>
        <dbReference type="EMBL" id="NLF53745.1"/>
    </source>
</evidence>
<dbReference type="EMBL" id="JAAYYV010000130">
    <property type="protein sequence ID" value="NLF53745.1"/>
    <property type="molecule type" value="Genomic_DNA"/>
</dbReference>
<evidence type="ECO:0000313" key="2">
    <source>
        <dbReference type="Proteomes" id="UP000536534"/>
    </source>
</evidence>
<dbReference type="InterPro" id="IPR036393">
    <property type="entry name" value="AceGlu_kinase-like_sf"/>
</dbReference>
<accession>A0A7X7LUT4</accession>
<keyword evidence="1" id="KW-0808">Transferase</keyword>
<gene>
    <name evidence="1" type="ORF">GX576_04980</name>
</gene>